<gene>
    <name evidence="1" type="ORF">EYF80_006072</name>
</gene>
<comment type="caution">
    <text evidence="1">The sequence shown here is derived from an EMBL/GenBank/DDBJ whole genome shotgun (WGS) entry which is preliminary data.</text>
</comment>
<protein>
    <submittedName>
        <fullName evidence="1">Uncharacterized protein</fullName>
    </submittedName>
</protein>
<name>A0A4Z2J151_9TELE</name>
<evidence type="ECO:0000313" key="1">
    <source>
        <dbReference type="EMBL" id="TNN83554.1"/>
    </source>
</evidence>
<accession>A0A4Z2J151</accession>
<proteinExistence type="predicted"/>
<dbReference type="Proteomes" id="UP000314294">
    <property type="component" value="Unassembled WGS sequence"/>
</dbReference>
<dbReference type="EMBL" id="SRLO01000032">
    <property type="protein sequence ID" value="TNN83554.1"/>
    <property type="molecule type" value="Genomic_DNA"/>
</dbReference>
<reference evidence="1 2" key="1">
    <citation type="submission" date="2019-03" db="EMBL/GenBank/DDBJ databases">
        <title>First draft genome of Liparis tanakae, snailfish: a comprehensive survey of snailfish specific genes.</title>
        <authorList>
            <person name="Kim W."/>
            <person name="Song I."/>
            <person name="Jeong J.-H."/>
            <person name="Kim D."/>
            <person name="Kim S."/>
            <person name="Ryu S."/>
            <person name="Song J.Y."/>
            <person name="Lee S.K."/>
        </authorList>
    </citation>
    <scope>NUCLEOTIDE SEQUENCE [LARGE SCALE GENOMIC DNA]</scope>
    <source>
        <tissue evidence="1">Muscle</tissue>
    </source>
</reference>
<keyword evidence="2" id="KW-1185">Reference proteome</keyword>
<organism evidence="1 2">
    <name type="scientific">Liparis tanakae</name>
    <name type="common">Tanaka's snailfish</name>
    <dbReference type="NCBI Taxonomy" id="230148"/>
    <lineage>
        <taxon>Eukaryota</taxon>
        <taxon>Metazoa</taxon>
        <taxon>Chordata</taxon>
        <taxon>Craniata</taxon>
        <taxon>Vertebrata</taxon>
        <taxon>Euteleostomi</taxon>
        <taxon>Actinopterygii</taxon>
        <taxon>Neopterygii</taxon>
        <taxon>Teleostei</taxon>
        <taxon>Neoteleostei</taxon>
        <taxon>Acanthomorphata</taxon>
        <taxon>Eupercaria</taxon>
        <taxon>Perciformes</taxon>
        <taxon>Cottioidei</taxon>
        <taxon>Cottales</taxon>
        <taxon>Liparidae</taxon>
        <taxon>Liparis</taxon>
    </lineage>
</organism>
<evidence type="ECO:0000313" key="2">
    <source>
        <dbReference type="Proteomes" id="UP000314294"/>
    </source>
</evidence>
<sequence>MEENTVILAPRWCGALESSLRYCTRTKESPPHLANLADHSRAVDPGTLALRPGAVHQRGRRLSVGLRVSALHAPHDRRRAAGVRVNPGHGVQLSIPVHETPGHRQHDGCNVPELTIRKELEGADGEAAGLSMRSGRLRTSEQSLLLGWVQGVELPATTSRPGVRGGSVREADTEKTKWRELAVEAAANGEAMWLGHRAGSAGETLFTGKVALWRDSTTNVNRII</sequence>
<dbReference type="AlphaFoldDB" id="A0A4Z2J151"/>